<keyword evidence="7" id="KW-1185">Reference proteome</keyword>
<accession>A0A267HVI8</accession>
<name>A0A267HVI8_9ENTE</name>
<protein>
    <submittedName>
        <fullName evidence="6">2-dehydro-3-deoxyphosphogluconate aldolase</fullName>
    </submittedName>
</protein>
<evidence type="ECO:0000313" key="6">
    <source>
        <dbReference type="EMBL" id="PAB01528.1"/>
    </source>
</evidence>
<sequence length="206" mass="22568">MRLEEYPKLTIIMRGYSFNQSEAILKAMEGFEKDYAVEMTLNTENALENIKKLTEEFGDKINIGAGTVRTLTDAKAAYEAGAKFLLGPHVFTKEMLAFANEKNILAIPAAMTPSEVDQMFKNGADIVKIFPAAVVSPRFFKDIQAPLGKLPLMGVGGVSADNAKDFFDNQATYLGLGSGMFNEEDIKTLNVSNLAKSLQSLLEIVK</sequence>
<dbReference type="InterPro" id="IPR013785">
    <property type="entry name" value="Aldolase_TIM"/>
</dbReference>
<keyword evidence="5" id="KW-0119">Carbohydrate metabolism</keyword>
<dbReference type="AlphaFoldDB" id="A0A267HVI8"/>
<dbReference type="CDD" id="cd00452">
    <property type="entry name" value="KDPG_aldolase"/>
    <property type="match status" value="1"/>
</dbReference>
<keyword evidence="4" id="KW-0456">Lyase</keyword>
<dbReference type="EMBL" id="LHUG01000003">
    <property type="protein sequence ID" value="PAB01528.1"/>
    <property type="molecule type" value="Genomic_DNA"/>
</dbReference>
<comment type="pathway">
    <text evidence="1">Carbohydrate acid metabolism.</text>
</comment>
<dbReference type="GO" id="GO:0016829">
    <property type="term" value="F:lyase activity"/>
    <property type="evidence" value="ECO:0007669"/>
    <property type="project" value="UniProtKB-KW"/>
</dbReference>
<dbReference type="Pfam" id="PF01081">
    <property type="entry name" value="Aldolase"/>
    <property type="match status" value="1"/>
</dbReference>
<reference evidence="6 7" key="1">
    <citation type="submission" date="2015-08" db="EMBL/GenBank/DDBJ databases">
        <title>Enterococcus genome sequence.</title>
        <authorList>
            <person name="Acedo J.Z."/>
            <person name="Vederas J.C."/>
        </authorList>
    </citation>
    <scope>NUCLEOTIDE SEQUENCE [LARGE SCALE GENOMIC DNA]</scope>
    <source>
        <strain evidence="6 7">49</strain>
    </source>
</reference>
<evidence type="ECO:0000313" key="7">
    <source>
        <dbReference type="Proteomes" id="UP000216797"/>
    </source>
</evidence>
<gene>
    <name evidence="6" type="ORF">AKL21_03475</name>
</gene>
<organism evidence="6 7">
    <name type="scientific">Enterococcus canintestini</name>
    <dbReference type="NCBI Taxonomy" id="317010"/>
    <lineage>
        <taxon>Bacteria</taxon>
        <taxon>Bacillati</taxon>
        <taxon>Bacillota</taxon>
        <taxon>Bacilli</taxon>
        <taxon>Lactobacillales</taxon>
        <taxon>Enterococcaceae</taxon>
        <taxon>Enterococcus</taxon>
    </lineage>
</organism>
<proteinExistence type="inferred from homology"/>
<dbReference type="SUPFAM" id="SSF51569">
    <property type="entry name" value="Aldolase"/>
    <property type="match status" value="1"/>
</dbReference>
<dbReference type="Proteomes" id="UP000216797">
    <property type="component" value="Unassembled WGS sequence"/>
</dbReference>
<dbReference type="Gene3D" id="3.20.20.70">
    <property type="entry name" value="Aldolase class I"/>
    <property type="match status" value="1"/>
</dbReference>
<dbReference type="RefSeq" id="WP_095006081.1">
    <property type="nucleotide sequence ID" value="NZ_LHUG01000003.1"/>
</dbReference>
<dbReference type="PANTHER" id="PTHR30246:SF1">
    <property type="entry name" value="2-DEHYDRO-3-DEOXY-6-PHOSPHOGALACTONATE ALDOLASE-RELATED"/>
    <property type="match status" value="1"/>
</dbReference>
<dbReference type="InterPro" id="IPR000887">
    <property type="entry name" value="Aldlse_KDPG_KHG"/>
</dbReference>
<evidence type="ECO:0000256" key="4">
    <source>
        <dbReference type="ARBA" id="ARBA00023239"/>
    </source>
</evidence>
<comment type="subunit">
    <text evidence="3">Homotrimer.</text>
</comment>
<evidence type="ECO:0000256" key="2">
    <source>
        <dbReference type="ARBA" id="ARBA00006906"/>
    </source>
</evidence>
<evidence type="ECO:0000256" key="3">
    <source>
        <dbReference type="ARBA" id="ARBA00011233"/>
    </source>
</evidence>
<dbReference type="PANTHER" id="PTHR30246">
    <property type="entry name" value="2-KETO-3-DEOXY-6-PHOSPHOGLUCONATE ALDOLASE"/>
    <property type="match status" value="1"/>
</dbReference>
<evidence type="ECO:0000256" key="1">
    <source>
        <dbReference type="ARBA" id="ARBA00004761"/>
    </source>
</evidence>
<comment type="similarity">
    <text evidence="2">Belongs to the KHG/KDPG aldolase family.</text>
</comment>
<evidence type="ECO:0000256" key="5">
    <source>
        <dbReference type="ARBA" id="ARBA00023277"/>
    </source>
</evidence>
<comment type="caution">
    <text evidence="6">The sequence shown here is derived from an EMBL/GenBank/DDBJ whole genome shotgun (WGS) entry which is preliminary data.</text>
</comment>